<comment type="caution">
    <text evidence="1">The sequence shown here is derived from an EMBL/GenBank/DDBJ whole genome shotgun (WGS) entry which is preliminary data.</text>
</comment>
<organism evidence="1 2">
    <name type="scientific">Lasiosphaeria miniovina</name>
    <dbReference type="NCBI Taxonomy" id="1954250"/>
    <lineage>
        <taxon>Eukaryota</taxon>
        <taxon>Fungi</taxon>
        <taxon>Dikarya</taxon>
        <taxon>Ascomycota</taxon>
        <taxon>Pezizomycotina</taxon>
        <taxon>Sordariomycetes</taxon>
        <taxon>Sordariomycetidae</taxon>
        <taxon>Sordariales</taxon>
        <taxon>Lasiosphaeriaceae</taxon>
        <taxon>Lasiosphaeria</taxon>
    </lineage>
</organism>
<accession>A0AA40AD09</accession>
<name>A0AA40AD09_9PEZI</name>
<dbReference type="EMBL" id="JAUIRO010000005">
    <property type="protein sequence ID" value="KAK0713618.1"/>
    <property type="molecule type" value="Genomic_DNA"/>
</dbReference>
<evidence type="ECO:0008006" key="3">
    <source>
        <dbReference type="Google" id="ProtNLM"/>
    </source>
</evidence>
<dbReference type="Gene3D" id="3.40.50.1820">
    <property type="entry name" value="alpha/beta hydrolase"/>
    <property type="match status" value="1"/>
</dbReference>
<sequence>MNIIKSQPPPMSPEEEEATRILADARFHQTLTIPPSHCRDRSTPLSVAFADIGDPNGTALVSVGGLFGSRYTLALADELARARGVRLLVPDKPGIGGTDGVGVEGKMGVWLEIITALASHLHLPHIAILGHSSGTIYALHTALHLRHLLHPQHPYIALAAPWVHPSDSGAFQASVAAALPDWAVRRWYDATKAITRAGASAMLGPSTARPGVELADKKTDPLTRAIDEKILQYALEENVAGVSQEALFCLRGGPGAKGDDSGGGNIWGGWDDYDGFLRLLREREGAIDKESARLAVDVYFAEQEKTSGNRGSEWFDECWKTYAADFIDYTSRTMPGTTHETVMRPEKGVLDAIFQALSGRDK</sequence>
<evidence type="ECO:0000313" key="2">
    <source>
        <dbReference type="Proteomes" id="UP001172101"/>
    </source>
</evidence>
<dbReference type="Proteomes" id="UP001172101">
    <property type="component" value="Unassembled WGS sequence"/>
</dbReference>
<dbReference type="GeneID" id="85330395"/>
<proteinExistence type="predicted"/>
<protein>
    <recommendedName>
        <fullName evidence="3">AB hydrolase-1 domain-containing protein</fullName>
    </recommendedName>
</protein>
<gene>
    <name evidence="1" type="ORF">B0T26DRAFT_804357</name>
</gene>
<keyword evidence="2" id="KW-1185">Reference proteome</keyword>
<dbReference type="RefSeq" id="XP_060294941.1">
    <property type="nucleotide sequence ID" value="XM_060447125.1"/>
</dbReference>
<reference evidence="1" key="1">
    <citation type="submission" date="2023-06" db="EMBL/GenBank/DDBJ databases">
        <title>Genome-scale phylogeny and comparative genomics of the fungal order Sordariales.</title>
        <authorList>
            <consortium name="Lawrence Berkeley National Laboratory"/>
            <person name="Hensen N."/>
            <person name="Bonometti L."/>
            <person name="Westerberg I."/>
            <person name="Brannstrom I.O."/>
            <person name="Guillou S."/>
            <person name="Cros-Aarteil S."/>
            <person name="Calhoun S."/>
            <person name="Haridas S."/>
            <person name="Kuo A."/>
            <person name="Mondo S."/>
            <person name="Pangilinan J."/>
            <person name="Riley R."/>
            <person name="LaButti K."/>
            <person name="Andreopoulos B."/>
            <person name="Lipzen A."/>
            <person name="Chen C."/>
            <person name="Yanf M."/>
            <person name="Daum C."/>
            <person name="Ng V."/>
            <person name="Clum A."/>
            <person name="Steindorff A."/>
            <person name="Ohm R."/>
            <person name="Martin F."/>
            <person name="Silar P."/>
            <person name="Natvig D."/>
            <person name="Lalanne C."/>
            <person name="Gautier V."/>
            <person name="Ament-velasquez S.L."/>
            <person name="Kruys A."/>
            <person name="Hutchinson M.I."/>
            <person name="Powell A.J."/>
            <person name="Barry K."/>
            <person name="Miller A.N."/>
            <person name="Grigoriev I.V."/>
            <person name="Debuchy R."/>
            <person name="Gladieux P."/>
            <person name="Thoren M.H."/>
            <person name="Johannesson H."/>
        </authorList>
    </citation>
    <scope>NUCLEOTIDE SEQUENCE</scope>
    <source>
        <strain evidence="1">SMH2392-1A</strain>
    </source>
</reference>
<dbReference type="SUPFAM" id="SSF53474">
    <property type="entry name" value="alpha/beta-Hydrolases"/>
    <property type="match status" value="1"/>
</dbReference>
<evidence type="ECO:0000313" key="1">
    <source>
        <dbReference type="EMBL" id="KAK0713618.1"/>
    </source>
</evidence>
<dbReference type="AlphaFoldDB" id="A0AA40AD09"/>
<dbReference type="InterPro" id="IPR029058">
    <property type="entry name" value="AB_hydrolase_fold"/>
</dbReference>